<dbReference type="EMBL" id="MF344581">
    <property type="protein sequence ID" value="AVE23838.1"/>
    <property type="molecule type" value="Genomic_DNA"/>
</dbReference>
<proteinExistence type="predicted"/>
<reference evidence="1" key="1">
    <citation type="submission" date="2017-06" db="EMBL/GenBank/DDBJ databases">
        <title>Complete sequence of p13E573-HI2.</title>
        <authorList>
            <person name="Jiang X."/>
            <person name="Feng J."/>
            <person name="Zeng L."/>
            <person name="Zhang D."/>
            <person name="Zhan Z."/>
            <person name="Zhao Y."/>
            <person name="Luo W."/>
            <person name="Zhou D."/>
        </authorList>
    </citation>
    <scope>NUCLEOTIDE SEQUENCE</scope>
    <source>
        <strain evidence="1">13E573</strain>
        <plasmid evidence="1">p13E573-HI2</plasmid>
    </source>
</reference>
<dbReference type="AlphaFoldDB" id="A0A2L1KMV6"/>
<protein>
    <submittedName>
        <fullName evidence="1">Uncharacterized protein</fullName>
    </submittedName>
</protein>
<geneLocation type="plasmid" evidence="1">
    <name>p13E573-HI2</name>
</geneLocation>
<organism evidence="1">
    <name type="scientific">Enterobacter cloacae</name>
    <dbReference type="NCBI Taxonomy" id="550"/>
    <lineage>
        <taxon>Bacteria</taxon>
        <taxon>Pseudomonadati</taxon>
        <taxon>Pseudomonadota</taxon>
        <taxon>Gammaproteobacteria</taxon>
        <taxon>Enterobacterales</taxon>
        <taxon>Enterobacteriaceae</taxon>
        <taxon>Enterobacter</taxon>
        <taxon>Enterobacter cloacae complex</taxon>
    </lineage>
</organism>
<accession>A0A2L1KMV6</accession>
<evidence type="ECO:0000313" key="1">
    <source>
        <dbReference type="EMBL" id="AVE23838.1"/>
    </source>
</evidence>
<keyword evidence="1" id="KW-0614">Plasmid</keyword>
<sequence>MSAFAFNTLSASSPRQRVARSYLYSSQQGHKILRFSFTDDPDLSALLPDAVRA</sequence>
<name>A0A2L1KMV6_ENTCL</name>